<proteinExistence type="predicted"/>
<organism evidence="2">
    <name type="scientific">Dissoconium aciculare CBS 342.82</name>
    <dbReference type="NCBI Taxonomy" id="1314786"/>
    <lineage>
        <taxon>Eukaryota</taxon>
        <taxon>Fungi</taxon>
        <taxon>Dikarya</taxon>
        <taxon>Ascomycota</taxon>
        <taxon>Pezizomycotina</taxon>
        <taxon>Dothideomycetes</taxon>
        <taxon>Dothideomycetidae</taxon>
        <taxon>Mycosphaerellales</taxon>
        <taxon>Dissoconiaceae</taxon>
        <taxon>Dissoconium</taxon>
    </lineage>
</organism>
<name>A0A6J3MJB5_9PEZI</name>
<dbReference type="AlphaFoldDB" id="A0A6J3MJB5"/>
<dbReference type="RefSeq" id="XP_033464058.1">
    <property type="nucleotide sequence ID" value="XM_033608634.1"/>
</dbReference>
<reference evidence="2" key="1">
    <citation type="submission" date="2020-01" db="EMBL/GenBank/DDBJ databases">
        <authorList>
            <consortium name="DOE Joint Genome Institute"/>
            <person name="Haridas S."/>
            <person name="Albert R."/>
            <person name="Binder M."/>
            <person name="Bloem J."/>
            <person name="Labutti K."/>
            <person name="Salamov A."/>
            <person name="Andreopoulos B."/>
            <person name="Baker S.E."/>
            <person name="Barry K."/>
            <person name="Bills G."/>
            <person name="Bluhm B.H."/>
            <person name="Cannon C."/>
            <person name="Castanera R."/>
            <person name="Culley D.E."/>
            <person name="Daum C."/>
            <person name="Ezra D."/>
            <person name="Gonzalez J.B."/>
            <person name="Henrissat B."/>
            <person name="Kuo A."/>
            <person name="Liang C."/>
            <person name="Lipzen A."/>
            <person name="Lutzoni F."/>
            <person name="Magnuson J."/>
            <person name="Mondo S."/>
            <person name="Nolan M."/>
            <person name="Ohm R."/>
            <person name="Pangilinan J."/>
            <person name="Park H.-J."/>
            <person name="Ramirez L."/>
            <person name="Alfaro M."/>
            <person name="Sun H."/>
            <person name="Tritt A."/>
            <person name="Yoshinaga Y."/>
            <person name="Zwiers L.-H."/>
            <person name="Turgeon B.G."/>
            <person name="Goodwin S.B."/>
            <person name="Spatafora J.W."/>
            <person name="Crous P.W."/>
            <person name="Grigoriev I.V."/>
        </authorList>
    </citation>
    <scope>NUCLEOTIDE SEQUENCE</scope>
    <source>
        <strain evidence="2">CBS 342.82</strain>
    </source>
</reference>
<dbReference type="Proteomes" id="UP000504637">
    <property type="component" value="Unplaced"/>
</dbReference>
<accession>A0A6J3MJB5</accession>
<dbReference type="GeneID" id="54366434"/>
<dbReference type="OrthoDB" id="3439612at2759"/>
<evidence type="ECO:0000313" key="1">
    <source>
        <dbReference type="Proteomes" id="UP000504637"/>
    </source>
</evidence>
<sequence length="61" mass="6834">MTVQQGQESIQNEVVAEQLQNNAENIDSALLIEQPKRARTKAPSRCSRCGSFEHNCRTCTL</sequence>
<reference evidence="2" key="2">
    <citation type="submission" date="2020-04" db="EMBL/GenBank/DDBJ databases">
        <authorList>
            <consortium name="NCBI Genome Project"/>
        </authorList>
    </citation>
    <scope>NUCLEOTIDE SEQUENCE</scope>
    <source>
        <strain evidence="2">CBS 342.82</strain>
    </source>
</reference>
<gene>
    <name evidence="2" type="ORF">K489DRAFT_4632</name>
</gene>
<evidence type="ECO:0000313" key="2">
    <source>
        <dbReference type="RefSeq" id="XP_033464058.1"/>
    </source>
</evidence>
<protein>
    <submittedName>
        <fullName evidence="2">Uncharacterized protein</fullName>
    </submittedName>
</protein>
<keyword evidence="1" id="KW-1185">Reference proteome</keyword>
<reference evidence="2" key="3">
    <citation type="submission" date="2025-08" db="UniProtKB">
        <authorList>
            <consortium name="RefSeq"/>
        </authorList>
    </citation>
    <scope>IDENTIFICATION</scope>
    <source>
        <strain evidence="2">CBS 342.82</strain>
    </source>
</reference>